<organism evidence="6 7">
    <name type="scientific">Aureobasidium melanogenum</name>
    <name type="common">Aureobasidium pullulans var. melanogenum</name>
    <dbReference type="NCBI Taxonomy" id="46634"/>
    <lineage>
        <taxon>Eukaryota</taxon>
        <taxon>Fungi</taxon>
        <taxon>Dikarya</taxon>
        <taxon>Ascomycota</taxon>
        <taxon>Pezizomycotina</taxon>
        <taxon>Dothideomycetes</taxon>
        <taxon>Dothideomycetidae</taxon>
        <taxon>Dothideales</taxon>
        <taxon>Saccotheciaceae</taxon>
        <taxon>Aureobasidium</taxon>
    </lineage>
</organism>
<evidence type="ECO:0000256" key="1">
    <source>
        <dbReference type="ARBA" id="ARBA00001970"/>
    </source>
</evidence>
<reference evidence="6" key="1">
    <citation type="journal article" date="2021" name="J Fungi (Basel)">
        <title>Virulence traits and population genomics of the black yeast Aureobasidium melanogenum.</title>
        <authorList>
            <person name="Cernosa A."/>
            <person name="Sun X."/>
            <person name="Gostincar C."/>
            <person name="Fang C."/>
            <person name="Gunde-Cimerman N."/>
            <person name="Song Z."/>
        </authorList>
    </citation>
    <scope>NUCLEOTIDE SEQUENCE</scope>
    <source>
        <strain evidence="6">EXF-8016</strain>
    </source>
</reference>
<dbReference type="Proteomes" id="UP000767238">
    <property type="component" value="Unassembled WGS sequence"/>
</dbReference>
<keyword evidence="5" id="KW-0456">Lyase</keyword>
<evidence type="ECO:0000256" key="3">
    <source>
        <dbReference type="ARBA" id="ARBA00022723"/>
    </source>
</evidence>
<dbReference type="InterPro" id="IPR025702">
    <property type="entry name" value="OXD"/>
</dbReference>
<dbReference type="OrthoDB" id="3465714at2759"/>
<keyword evidence="2" id="KW-0349">Heme</keyword>
<comment type="cofactor">
    <cofactor evidence="1">
        <name>heme b</name>
        <dbReference type="ChEBI" id="CHEBI:60344"/>
    </cofactor>
</comment>
<protein>
    <submittedName>
        <fullName evidence="6">Uncharacterized protein</fullName>
    </submittedName>
</protein>
<dbReference type="GO" id="GO:0046872">
    <property type="term" value="F:metal ion binding"/>
    <property type="evidence" value="ECO:0007669"/>
    <property type="project" value="UniProtKB-KW"/>
</dbReference>
<keyword evidence="3" id="KW-0479">Metal-binding</keyword>
<evidence type="ECO:0000256" key="2">
    <source>
        <dbReference type="ARBA" id="ARBA00022617"/>
    </source>
</evidence>
<comment type="caution">
    <text evidence="6">The sequence shown here is derived from an EMBL/GenBank/DDBJ whole genome shotgun (WGS) entry which is preliminary data.</text>
</comment>
<dbReference type="AlphaFoldDB" id="A0A9P8GA79"/>
<evidence type="ECO:0000313" key="6">
    <source>
        <dbReference type="EMBL" id="KAH0215164.1"/>
    </source>
</evidence>
<dbReference type="GO" id="GO:0016829">
    <property type="term" value="F:lyase activity"/>
    <property type="evidence" value="ECO:0007669"/>
    <property type="project" value="UniProtKB-KW"/>
</dbReference>
<gene>
    <name evidence="6" type="ORF">KCV03_g8183</name>
</gene>
<reference evidence="6" key="2">
    <citation type="submission" date="2021-08" db="EMBL/GenBank/DDBJ databases">
        <authorList>
            <person name="Gostincar C."/>
            <person name="Sun X."/>
            <person name="Song Z."/>
            <person name="Gunde-Cimerman N."/>
        </authorList>
    </citation>
    <scope>NUCLEOTIDE SEQUENCE</scope>
    <source>
        <strain evidence="6">EXF-8016</strain>
    </source>
</reference>
<accession>A0A9P8GA79</accession>
<evidence type="ECO:0000256" key="4">
    <source>
        <dbReference type="ARBA" id="ARBA00023004"/>
    </source>
</evidence>
<evidence type="ECO:0000313" key="7">
    <source>
        <dbReference type="Proteomes" id="UP000767238"/>
    </source>
</evidence>
<feature type="non-terminal residue" evidence="6">
    <location>
        <position position="348"/>
    </location>
</feature>
<dbReference type="EMBL" id="JAHFYH010000076">
    <property type="protein sequence ID" value="KAH0215164.1"/>
    <property type="molecule type" value="Genomic_DNA"/>
</dbReference>
<name>A0A9P8GA79_AURME</name>
<dbReference type="Pfam" id="PF13816">
    <property type="entry name" value="Dehydratase_hem"/>
    <property type="match status" value="1"/>
</dbReference>
<sequence>MVFLADWEGKQHLFVYGVFGVQHRSSLTDSKKAIINELHKLLTTSAGQVDMLVDESHNLEAEDKPHATTFVAYWLDVKRYESWAASSSVRQFWDNLSDDAGVWREIMTIPTSRYMFAANQDLRWGLTSLIEKLRASTDEGYWGVYRHRIGSKDDTFTSPYVTASRAQNAPNNRVLDIPSKGPRNSNNIRIGRVRVDDVPDNICFVREGQRQPNVAQEELSLWLEKVAPHARSWIEYLELHREKNGVLAFSTHVSQQSKLNDSDAAETDQLAYFLDLAHFEASGRAFKGHVQLRKTVMEMYGPGGPMEGIGKAELYVELLILKSNEFQAEYIGCLEGTGLTFLQTVVQH</sequence>
<proteinExistence type="predicted"/>
<evidence type="ECO:0000256" key="5">
    <source>
        <dbReference type="ARBA" id="ARBA00023239"/>
    </source>
</evidence>
<keyword evidence="4" id="KW-0408">Iron</keyword>